<evidence type="ECO:0000313" key="11">
    <source>
        <dbReference type="Proteomes" id="UP001497480"/>
    </source>
</evidence>
<accession>A0AAV1XZR9</accession>
<dbReference type="GO" id="GO:0003677">
    <property type="term" value="F:DNA binding"/>
    <property type="evidence" value="ECO:0007669"/>
    <property type="project" value="UniProtKB-UniRule"/>
</dbReference>
<dbReference type="PROSITE" id="PS50071">
    <property type="entry name" value="HOMEOBOX_2"/>
    <property type="match status" value="1"/>
</dbReference>
<evidence type="ECO:0000256" key="1">
    <source>
        <dbReference type="ARBA" id="ARBA00004123"/>
    </source>
</evidence>
<dbReference type="InterPro" id="IPR006563">
    <property type="entry name" value="POX_dom"/>
</dbReference>
<protein>
    <recommendedName>
        <fullName evidence="9">Homeobox domain-containing protein</fullName>
    </recommendedName>
</protein>
<comment type="subcellular location">
    <subcellularLocation>
        <location evidence="1 8">Nucleus</location>
    </subcellularLocation>
</comment>
<dbReference type="GO" id="GO:0006355">
    <property type="term" value="P:regulation of DNA-templated transcription"/>
    <property type="evidence" value="ECO:0007669"/>
    <property type="project" value="InterPro"/>
</dbReference>
<dbReference type="Pfam" id="PF05920">
    <property type="entry name" value="Homeobox_KN"/>
    <property type="match status" value="1"/>
</dbReference>
<dbReference type="CDD" id="cd00086">
    <property type="entry name" value="homeodomain"/>
    <property type="match status" value="1"/>
</dbReference>
<dbReference type="InterPro" id="IPR001356">
    <property type="entry name" value="HD"/>
</dbReference>
<feature type="DNA-binding region" description="Homeobox" evidence="8">
    <location>
        <begin position="449"/>
        <end position="511"/>
    </location>
</feature>
<keyword evidence="4 8" id="KW-0238">DNA-binding</keyword>
<keyword evidence="7 8" id="KW-0539">Nucleus</keyword>
<keyword evidence="6" id="KW-0804">Transcription</keyword>
<keyword evidence="11" id="KW-1185">Reference proteome</keyword>
<evidence type="ECO:0000256" key="8">
    <source>
        <dbReference type="PROSITE-ProRule" id="PRU00108"/>
    </source>
</evidence>
<dbReference type="Gene3D" id="1.10.10.60">
    <property type="entry name" value="Homeodomain-like"/>
    <property type="match status" value="1"/>
</dbReference>
<dbReference type="InterPro" id="IPR009057">
    <property type="entry name" value="Homeodomain-like_sf"/>
</dbReference>
<evidence type="ECO:0000256" key="2">
    <source>
        <dbReference type="ARBA" id="ARBA00006454"/>
    </source>
</evidence>
<feature type="domain" description="Homeobox" evidence="9">
    <location>
        <begin position="447"/>
        <end position="510"/>
    </location>
</feature>
<evidence type="ECO:0000256" key="3">
    <source>
        <dbReference type="ARBA" id="ARBA00023015"/>
    </source>
</evidence>
<organism evidence="10 11">
    <name type="scientific">Lupinus luteus</name>
    <name type="common">European yellow lupine</name>
    <dbReference type="NCBI Taxonomy" id="3873"/>
    <lineage>
        <taxon>Eukaryota</taxon>
        <taxon>Viridiplantae</taxon>
        <taxon>Streptophyta</taxon>
        <taxon>Embryophyta</taxon>
        <taxon>Tracheophyta</taxon>
        <taxon>Spermatophyta</taxon>
        <taxon>Magnoliopsida</taxon>
        <taxon>eudicotyledons</taxon>
        <taxon>Gunneridae</taxon>
        <taxon>Pentapetalae</taxon>
        <taxon>rosids</taxon>
        <taxon>fabids</taxon>
        <taxon>Fabales</taxon>
        <taxon>Fabaceae</taxon>
        <taxon>Papilionoideae</taxon>
        <taxon>50 kb inversion clade</taxon>
        <taxon>genistoids sensu lato</taxon>
        <taxon>core genistoids</taxon>
        <taxon>Genisteae</taxon>
        <taxon>Lupinus</taxon>
    </lineage>
</organism>
<evidence type="ECO:0000313" key="10">
    <source>
        <dbReference type="EMBL" id="CAL0327128.1"/>
    </source>
</evidence>
<dbReference type="Proteomes" id="UP001497480">
    <property type="component" value="Unassembled WGS sequence"/>
</dbReference>
<dbReference type="SMART" id="SM00574">
    <property type="entry name" value="POX"/>
    <property type="match status" value="1"/>
</dbReference>
<sequence length="529" mass="59362">METVMYNAVIDEISQHYTSNPLIQTYSFVDLNNQAHIMSGISILSGEHGEQPISNIISDVPFINHASIANSSSLVTSQGKTVTGDSANRINNTEYQEHLAAGMPITPVSLAARLDLEENLDNLTALPPSMGALGPYIFNNWHASSDPLSETLLSHGYEKVPHRGYDEVPGGSMWNNVNKFPKATEIVETVCQPYSSIGNMDPNGWTSNIVNLTSHAYNSSNFSNELSLSLATSRTTGQCSEASCPDVSSNRELAMGSKKYVQFSPLVLGSRYLVGIQQILAQIARYSFEDVEQMNGSAAATRASGNKSSSTFPTMRNVSVNDKENSMFEEPHAESPLQKHAAESKKSQLLVLLQLVDDRYSHCLDEIHTVVSAFHAATELDPQIHAHYALRRISILHKEFRERISSHILRMESDFNKSCSDENSDRFVETSFIQNQWALQQLKRKNHQLWRPQRGLPERSVSVLRDWMFQNFLHPYPKDAEKHLLAVKSGLTRGQVSNWFINARVRLWKPMIEEMYAEMNERKAKSLSK</sequence>
<gene>
    <name evidence="10" type="ORF">LLUT_LOCUS28188</name>
</gene>
<dbReference type="EMBL" id="CAXHTB010000020">
    <property type="protein sequence ID" value="CAL0327128.1"/>
    <property type="molecule type" value="Genomic_DNA"/>
</dbReference>
<dbReference type="InterPro" id="IPR050224">
    <property type="entry name" value="TALE_homeobox"/>
</dbReference>
<dbReference type="SUPFAM" id="SSF46689">
    <property type="entry name" value="Homeodomain-like"/>
    <property type="match status" value="1"/>
</dbReference>
<dbReference type="GO" id="GO:0005634">
    <property type="term" value="C:nucleus"/>
    <property type="evidence" value="ECO:0007669"/>
    <property type="project" value="UniProtKB-SubCell"/>
</dbReference>
<name>A0AAV1XZR9_LUPLU</name>
<keyword evidence="3" id="KW-0805">Transcription regulation</keyword>
<reference evidence="10 11" key="1">
    <citation type="submission" date="2024-03" db="EMBL/GenBank/DDBJ databases">
        <authorList>
            <person name="Martinez-Hernandez J."/>
        </authorList>
    </citation>
    <scope>NUCLEOTIDE SEQUENCE [LARGE SCALE GENOMIC DNA]</scope>
</reference>
<comment type="similarity">
    <text evidence="2">Belongs to the TALE/BELL homeobox family.</text>
</comment>
<dbReference type="PANTHER" id="PTHR11850">
    <property type="entry name" value="HOMEOBOX PROTEIN TRANSCRIPTION FACTORS"/>
    <property type="match status" value="1"/>
</dbReference>
<evidence type="ECO:0000256" key="5">
    <source>
        <dbReference type="ARBA" id="ARBA00023155"/>
    </source>
</evidence>
<evidence type="ECO:0000256" key="4">
    <source>
        <dbReference type="ARBA" id="ARBA00023125"/>
    </source>
</evidence>
<dbReference type="SMART" id="SM00389">
    <property type="entry name" value="HOX"/>
    <property type="match status" value="1"/>
</dbReference>
<keyword evidence="5 8" id="KW-0371">Homeobox</keyword>
<comment type="caution">
    <text evidence="10">The sequence shown here is derived from an EMBL/GenBank/DDBJ whole genome shotgun (WGS) entry which is preliminary data.</text>
</comment>
<dbReference type="AlphaFoldDB" id="A0AAV1XZR9"/>
<evidence type="ECO:0000256" key="7">
    <source>
        <dbReference type="ARBA" id="ARBA00023242"/>
    </source>
</evidence>
<evidence type="ECO:0000259" key="9">
    <source>
        <dbReference type="PROSITE" id="PS50071"/>
    </source>
</evidence>
<dbReference type="Pfam" id="PF07526">
    <property type="entry name" value="POX"/>
    <property type="match status" value="1"/>
</dbReference>
<proteinExistence type="inferred from homology"/>
<evidence type="ECO:0000256" key="6">
    <source>
        <dbReference type="ARBA" id="ARBA00023163"/>
    </source>
</evidence>
<dbReference type="InterPro" id="IPR008422">
    <property type="entry name" value="KN_HD"/>
</dbReference>